<proteinExistence type="predicted"/>
<reference evidence="2 3" key="1">
    <citation type="submission" date="2018-03" db="EMBL/GenBank/DDBJ databases">
        <title>Draft Genome Sequences of the Obligatory Marine Myxobacteria Enhygromyxa salina SWB007.</title>
        <authorList>
            <person name="Poehlein A."/>
            <person name="Moghaddam J.A."/>
            <person name="Harms H."/>
            <person name="Alanjari M."/>
            <person name="Koenig G.M."/>
            <person name="Daniel R."/>
            <person name="Schaeberle T.F."/>
        </authorList>
    </citation>
    <scope>NUCLEOTIDE SEQUENCE [LARGE SCALE GENOMIC DNA]</scope>
    <source>
        <strain evidence="2 3">SWB007</strain>
    </source>
</reference>
<comment type="caution">
    <text evidence="2">The sequence shown here is derived from an EMBL/GenBank/DDBJ whole genome shotgun (WGS) entry which is preliminary data.</text>
</comment>
<dbReference type="Proteomes" id="UP000238823">
    <property type="component" value="Unassembled WGS sequence"/>
</dbReference>
<dbReference type="RefSeq" id="WP_106087837.1">
    <property type="nucleotide sequence ID" value="NZ_PVNL01000019.1"/>
</dbReference>
<protein>
    <submittedName>
        <fullName evidence="2">Uncharacterized protein</fullName>
    </submittedName>
</protein>
<name>A0A2S9YWU7_9BACT</name>
<dbReference type="OrthoDB" id="5481813at2"/>
<dbReference type="AlphaFoldDB" id="A0A2S9YWU7"/>
<evidence type="ECO:0000256" key="1">
    <source>
        <dbReference type="SAM" id="SignalP"/>
    </source>
</evidence>
<feature type="chain" id="PRO_5015573428" evidence="1">
    <location>
        <begin position="31"/>
        <end position="628"/>
    </location>
</feature>
<accession>A0A2S9YWU7</accession>
<keyword evidence="1" id="KW-0732">Signal</keyword>
<evidence type="ECO:0000313" key="2">
    <source>
        <dbReference type="EMBL" id="PRQ09522.1"/>
    </source>
</evidence>
<sequence>MSRPYPIVQTGLCSLAILALLTATPTDARANFQDPPERVVIGLDQFLDMYEKAKAKADQPEAPPRTHALSSAAYDGEVIIQDGEPRFARFTATLRVEVLSKKGWARVPVLPATVALHAAKVNGKEAAMVIEDGFYTLITEQKGAFNLDLEFGASVSTANGQSNVGFELAGSGATTLKLKVPTNEDLDFSVANAHLQSDQVVGSFRQVEATLPSTGTLMVTWQREIPEADAAAKQQSQVYAEIYTLVGISDGLMRATTTIEHTILFAGKEKLEFDVPKGMTLVDVQGAGLRDWNHKDDGKLEVLLNYAAEGNYTLTMTMERVVATSGEDLFAPIVRPLGVERAKGWVGVESRGNLEIQSGAVVQATPVDVRSLPAAILGITEQPVLLGYKYLTDDASVPLKIQQNDDVEVLVTLLDETRARTMWTPEGRRLTSVIYQVRNNRKQFLRLVLPPQAELWSASVGGRAVQPASAPDGKILIPLVRSQATGGALAAFEVEVVYVENGEPVPENGKGTFAATLPTADVPSTYVAWIIYAPDQTKVKRRSYAGSLAHVDRLSNPIPTGHVAYIETVTPEVQQQANVQAAGGGMGEGAVPVPVSLPLQGKAVNFEKLIALGETLEVSFEYKGLKRK</sequence>
<gene>
    <name evidence="2" type="ORF">ENSA7_07640</name>
</gene>
<evidence type="ECO:0000313" key="3">
    <source>
        <dbReference type="Proteomes" id="UP000238823"/>
    </source>
</evidence>
<dbReference type="EMBL" id="PVNL01000019">
    <property type="protein sequence ID" value="PRQ09522.1"/>
    <property type="molecule type" value="Genomic_DNA"/>
</dbReference>
<organism evidence="2 3">
    <name type="scientific">Enhygromyxa salina</name>
    <dbReference type="NCBI Taxonomy" id="215803"/>
    <lineage>
        <taxon>Bacteria</taxon>
        <taxon>Pseudomonadati</taxon>
        <taxon>Myxococcota</taxon>
        <taxon>Polyangia</taxon>
        <taxon>Nannocystales</taxon>
        <taxon>Nannocystaceae</taxon>
        <taxon>Enhygromyxa</taxon>
    </lineage>
</organism>
<feature type="signal peptide" evidence="1">
    <location>
        <begin position="1"/>
        <end position="30"/>
    </location>
</feature>